<evidence type="ECO:0000256" key="1">
    <source>
        <dbReference type="SAM" id="MobiDB-lite"/>
    </source>
</evidence>
<reference evidence="2" key="2">
    <citation type="submission" date="2018-05" db="EMBL/GenBank/DDBJ databases">
        <title>OpunRS2 (Oryza punctata Reference Sequence Version 2).</title>
        <authorList>
            <person name="Zhang J."/>
            <person name="Kudrna D."/>
            <person name="Lee S."/>
            <person name="Talag J."/>
            <person name="Welchert J."/>
            <person name="Wing R.A."/>
        </authorList>
    </citation>
    <scope>NUCLEOTIDE SEQUENCE [LARGE SCALE GENOMIC DNA]</scope>
</reference>
<sequence length="55" mass="5772">MALQLARNSTVAVAVAVPVVMFLLVAVAAASSSSPASSEYRPNHDVDCLRDVRQS</sequence>
<evidence type="ECO:0000313" key="3">
    <source>
        <dbReference type="Proteomes" id="UP000026962"/>
    </source>
</evidence>
<feature type="region of interest" description="Disordered" evidence="1">
    <location>
        <begin position="31"/>
        <end position="55"/>
    </location>
</feature>
<dbReference type="HOGENOM" id="CLU_3035732_0_0_1"/>
<name>A0A0E0MD99_ORYPU</name>
<organism evidence="2">
    <name type="scientific">Oryza punctata</name>
    <name type="common">Red rice</name>
    <dbReference type="NCBI Taxonomy" id="4537"/>
    <lineage>
        <taxon>Eukaryota</taxon>
        <taxon>Viridiplantae</taxon>
        <taxon>Streptophyta</taxon>
        <taxon>Embryophyta</taxon>
        <taxon>Tracheophyta</taxon>
        <taxon>Spermatophyta</taxon>
        <taxon>Magnoliopsida</taxon>
        <taxon>Liliopsida</taxon>
        <taxon>Poales</taxon>
        <taxon>Poaceae</taxon>
        <taxon>BOP clade</taxon>
        <taxon>Oryzoideae</taxon>
        <taxon>Oryzeae</taxon>
        <taxon>Oryzinae</taxon>
        <taxon>Oryza</taxon>
    </lineage>
</organism>
<accession>A0A0E0MD99</accession>
<dbReference type="EnsemblPlants" id="OPUNC11G05070.1">
    <property type="protein sequence ID" value="OPUNC11G05070.1"/>
    <property type="gene ID" value="OPUNC11G05070"/>
</dbReference>
<proteinExistence type="predicted"/>
<keyword evidence="3" id="KW-1185">Reference proteome</keyword>
<evidence type="ECO:0000313" key="2">
    <source>
        <dbReference type="EnsemblPlants" id="OPUNC11G05070.1"/>
    </source>
</evidence>
<feature type="compositionally biased region" description="Basic and acidic residues" evidence="1">
    <location>
        <begin position="41"/>
        <end position="55"/>
    </location>
</feature>
<reference evidence="2" key="1">
    <citation type="submission" date="2015-04" db="UniProtKB">
        <authorList>
            <consortium name="EnsemblPlants"/>
        </authorList>
    </citation>
    <scope>IDENTIFICATION</scope>
</reference>
<dbReference type="AlphaFoldDB" id="A0A0E0MD99"/>
<dbReference type="Proteomes" id="UP000026962">
    <property type="component" value="Chromosome 11"/>
</dbReference>
<dbReference type="Gramene" id="OPUNC11G05070.1">
    <property type="protein sequence ID" value="OPUNC11G05070.1"/>
    <property type="gene ID" value="OPUNC11G05070"/>
</dbReference>
<protein>
    <submittedName>
        <fullName evidence="2">Uncharacterized protein</fullName>
    </submittedName>
</protein>